<reference evidence="2 3" key="1">
    <citation type="submission" date="2016-01" db="EMBL/GenBank/DDBJ databases">
        <title>Highly variable Streptococcus oralis are common among viridans streptococci isolated from primates.</title>
        <authorList>
            <person name="Denapaite D."/>
            <person name="Rieger M."/>
            <person name="Koendgen S."/>
            <person name="Brueckner R."/>
            <person name="Ochigava I."/>
            <person name="Kappeler P."/>
            <person name="Maetz-Rensing K."/>
            <person name="Leendertz F."/>
            <person name="Hakenbeck R."/>
        </authorList>
    </citation>
    <scope>NUCLEOTIDE SEQUENCE [LARGE SCALE GENOMIC DNA]</scope>
    <source>
        <strain evidence="2 3">DD07</strain>
    </source>
</reference>
<evidence type="ECO:0000313" key="2">
    <source>
        <dbReference type="EMBL" id="KXT69323.1"/>
    </source>
</evidence>
<dbReference type="EMBL" id="LQRC01000242">
    <property type="protein sequence ID" value="KXT69323.1"/>
    <property type="molecule type" value="Genomic_DNA"/>
</dbReference>
<sequence>MARMKNAKRQHLVAPFDPSKADTVPADNEFFPLAKYIESIEDDTDEETDDKGYYDGDGTKEETVTSVAGAYTAEGTYDPEDKAQALIANMKYKTGDGRRLWHRVIESNGKKSFTQVANASEIKAGSGDATDYEDFGCKLKWIKAPIEKAITL</sequence>
<feature type="compositionally biased region" description="Acidic residues" evidence="1">
    <location>
        <begin position="39"/>
        <end position="49"/>
    </location>
</feature>
<dbReference type="PATRIC" id="fig|1302.21.peg.2004"/>
<dbReference type="Proteomes" id="UP000070096">
    <property type="component" value="Unassembled WGS sequence"/>
</dbReference>
<gene>
    <name evidence="2" type="ORF">SGODD07_01812</name>
</gene>
<dbReference type="NCBIfam" id="NF047353">
    <property type="entry name" value="tube_lmo2291"/>
    <property type="match status" value="1"/>
</dbReference>
<feature type="region of interest" description="Disordered" evidence="1">
    <location>
        <begin position="39"/>
        <end position="60"/>
    </location>
</feature>
<protein>
    <submittedName>
        <fullName evidence="2">Phage major tail shaft protein</fullName>
    </submittedName>
</protein>
<name>A0A139N041_STRGN</name>
<evidence type="ECO:0000256" key="1">
    <source>
        <dbReference type="SAM" id="MobiDB-lite"/>
    </source>
</evidence>
<feature type="compositionally biased region" description="Basic residues" evidence="1">
    <location>
        <begin position="1"/>
        <end position="11"/>
    </location>
</feature>
<dbReference type="AlphaFoldDB" id="A0A139N041"/>
<feature type="region of interest" description="Disordered" evidence="1">
    <location>
        <begin position="1"/>
        <end position="21"/>
    </location>
</feature>
<evidence type="ECO:0000313" key="3">
    <source>
        <dbReference type="Proteomes" id="UP000070096"/>
    </source>
</evidence>
<accession>A0A139N041</accession>
<proteinExistence type="predicted"/>
<feature type="compositionally biased region" description="Basic and acidic residues" evidence="1">
    <location>
        <begin position="50"/>
        <end position="60"/>
    </location>
</feature>
<organism evidence="2 3">
    <name type="scientific">Streptococcus gordonii</name>
    <dbReference type="NCBI Taxonomy" id="1302"/>
    <lineage>
        <taxon>Bacteria</taxon>
        <taxon>Bacillati</taxon>
        <taxon>Bacillota</taxon>
        <taxon>Bacilli</taxon>
        <taxon>Lactobacillales</taxon>
        <taxon>Streptococcaceae</taxon>
        <taxon>Streptococcus</taxon>
    </lineage>
</organism>
<comment type="caution">
    <text evidence="2">The sequence shown here is derived from an EMBL/GenBank/DDBJ whole genome shotgun (WGS) entry which is preliminary data.</text>
</comment>